<sequence length="573" mass="66070">MSDQLSTFHIKQVEAELDGLFAELIDMTDYAEKKANEKQLAFRSRALAAYSLHILAEASPSQASDAVVDGYDDNGIDALLFQKKQNTLWLVQSKWIKNGKSTPKAGEMRSFKDGIFDLLNFSIHKHERFNEKFEYKEEDINSALNSPGLKIKVIIAHTGSKLARHSRDVLDDLIEGLNDGEEIASLEEFNLEKAFKAVYERNNPEDIEVRFKLSHWGMIVEPYKAFYGQINAADVGKWWVQHKNKLFDQNIREFLGDSDVNEEMAKTLENAPELFWYFNNGITVLCQEISKVGAKKDRQRGEFNAKGISIVNGAQTIGCIGALYQDSSQELKEIIEDAEISIRFICLENCEEDFGEKVTRATNTQNKVESRDFVALDSQQERLSREFKTCGKKYHYKRTAETIERNDKNYELEEATVALACASRDVKLVMTAKQELSKLWSDPSQPPYTTLFNHHVHALQLYRQIDVKREVEAIIKNRQGKNSSKTEDALFKHGKLFVLHLVFQKIPKDIFSNDTSEKDFYIYNKNKLPELIQETIKRAEDYLKKNYKQGQLWHLFRNVKKLRGIQSFILKNT</sequence>
<dbReference type="EMBL" id="JADEWZ010000054">
    <property type="protein sequence ID" value="MBE9118635.1"/>
    <property type="molecule type" value="Genomic_DNA"/>
</dbReference>
<organism evidence="2 3">
    <name type="scientific">Lusitaniella coriacea LEGE 07157</name>
    <dbReference type="NCBI Taxonomy" id="945747"/>
    <lineage>
        <taxon>Bacteria</taxon>
        <taxon>Bacillati</taxon>
        <taxon>Cyanobacteriota</taxon>
        <taxon>Cyanophyceae</taxon>
        <taxon>Spirulinales</taxon>
        <taxon>Lusitaniellaceae</taxon>
        <taxon>Lusitaniella</taxon>
    </lineage>
</organism>
<gene>
    <name evidence="2" type="ORF">IQ249_22350</name>
</gene>
<dbReference type="Proteomes" id="UP000654482">
    <property type="component" value="Unassembled WGS sequence"/>
</dbReference>
<evidence type="ECO:0000313" key="2">
    <source>
        <dbReference type="EMBL" id="MBE9118635.1"/>
    </source>
</evidence>
<dbReference type="AlphaFoldDB" id="A0A8J7JFA7"/>
<evidence type="ECO:0000313" key="3">
    <source>
        <dbReference type="Proteomes" id="UP000654482"/>
    </source>
</evidence>
<reference evidence="2" key="1">
    <citation type="submission" date="2020-10" db="EMBL/GenBank/DDBJ databases">
        <authorList>
            <person name="Castelo-Branco R."/>
            <person name="Eusebio N."/>
            <person name="Adriana R."/>
            <person name="Vieira A."/>
            <person name="Brugerolle De Fraissinette N."/>
            <person name="Rezende De Castro R."/>
            <person name="Schneider M.P."/>
            <person name="Vasconcelos V."/>
            <person name="Leao P.N."/>
        </authorList>
    </citation>
    <scope>NUCLEOTIDE SEQUENCE</scope>
    <source>
        <strain evidence="2">LEGE 07157</strain>
    </source>
</reference>
<name>A0A8J7JFA7_9CYAN</name>
<dbReference type="Pfam" id="PF10592">
    <property type="entry name" value="AIPR"/>
    <property type="match status" value="1"/>
</dbReference>
<dbReference type="RefSeq" id="WP_194031719.1">
    <property type="nucleotide sequence ID" value="NZ_JADEWZ010000054.1"/>
</dbReference>
<evidence type="ECO:0000259" key="1">
    <source>
        <dbReference type="Pfam" id="PF10592"/>
    </source>
</evidence>
<accession>A0A8J7JFA7</accession>
<keyword evidence="3" id="KW-1185">Reference proteome</keyword>
<feature type="domain" description="Abortive phage infection protein C-terminal" evidence="1">
    <location>
        <begin position="247"/>
        <end position="547"/>
    </location>
</feature>
<protein>
    <submittedName>
        <fullName evidence="2">AIPR family protein</fullName>
    </submittedName>
</protein>
<comment type="caution">
    <text evidence="2">The sequence shown here is derived from an EMBL/GenBank/DDBJ whole genome shotgun (WGS) entry which is preliminary data.</text>
</comment>
<proteinExistence type="predicted"/>
<dbReference type="InterPro" id="IPR018891">
    <property type="entry name" value="AIPR_C"/>
</dbReference>